<evidence type="ECO:0000256" key="1">
    <source>
        <dbReference type="ARBA" id="ARBA00004162"/>
    </source>
</evidence>
<sequence>MASPVLQISSASTAASPRTRPTLTGPSRASSTSPTPASPTRGSPPASNRRTSGRTCTTGTEPFGTSPAAPPRGAATRSGRLRPAQVPRQGQLLLRQLRRAGRASRLRPPPRRQPLVDHPATARHQHVQRRGVDRAAGRLLAAKAMITIRTKYAVKKNWMGDPCAPKTYAWDGLNCSYSSSDSAWITALHLSSCGLTGDVDPSFGYLKSLQHLDLSNNSLSGRVPDFLAQMPSLKFLDLSSNKFVGSVPAILLEKHQNGSLVLRTGNNANLCDNGASTCKKSNRTLVIAIVVPIAVATLLFVAAFLIFRIMRKRKDAWMANNSRLHSPRGRANTFQSRQFTYKELKVMTSNFREEIGRGGFGAVFLGYLENGSPVAIKMCSKTSSQGDKEFLAEAQHLTRVHHRNLVSLVGYCKDKKHLALVYEYMEGGSLEGRLRGEASAATPLTWHQRLKIALDSAQGLEYLHKSCQPPLIHRDVKTQNILLSANLKAKIADFGLMKEFSDEFRTHVTTHPAGTLGYLDPEYYNTSQLSEKNDVYSFGVVLLELITGQPPAVPIGDTESIHIAQWMREKLSEGDDIESIADPRMERQYDVNSVWKVSELALQCKEEPSRTRPAMTDVVVGLKECLELEVSRAMSYYSSVASSARNVSVTSVDLHIEAQASDYLRQQAALELEQVGTASATHVGPTTR</sequence>
<dbReference type="Gramene" id="TKW13847">
    <property type="protein sequence ID" value="TKW13847"/>
    <property type="gene ID" value="SEVIR_5G128100v2"/>
</dbReference>
<organism evidence="19 20">
    <name type="scientific">Setaria viridis</name>
    <name type="common">Green bristlegrass</name>
    <name type="synonym">Setaria italica subsp. viridis</name>
    <dbReference type="NCBI Taxonomy" id="4556"/>
    <lineage>
        <taxon>Eukaryota</taxon>
        <taxon>Viridiplantae</taxon>
        <taxon>Streptophyta</taxon>
        <taxon>Embryophyta</taxon>
        <taxon>Tracheophyta</taxon>
        <taxon>Spermatophyta</taxon>
        <taxon>Magnoliopsida</taxon>
        <taxon>Liliopsida</taxon>
        <taxon>Poales</taxon>
        <taxon>Poaceae</taxon>
        <taxon>PACMAD clade</taxon>
        <taxon>Panicoideae</taxon>
        <taxon>Panicodae</taxon>
        <taxon>Paniceae</taxon>
        <taxon>Cenchrinae</taxon>
        <taxon>Setaria</taxon>
    </lineage>
</organism>
<keyword evidence="7" id="KW-0732">Signal</keyword>
<dbReference type="GO" id="GO:0005524">
    <property type="term" value="F:ATP binding"/>
    <property type="evidence" value="ECO:0007669"/>
    <property type="project" value="UniProtKB-UniRule"/>
</dbReference>
<evidence type="ECO:0000256" key="6">
    <source>
        <dbReference type="ARBA" id="ARBA00022692"/>
    </source>
</evidence>
<dbReference type="Pfam" id="PF07714">
    <property type="entry name" value="PK_Tyr_Ser-Thr"/>
    <property type="match status" value="1"/>
</dbReference>
<keyword evidence="12 17" id="KW-1133">Transmembrane helix</keyword>
<evidence type="ECO:0000313" key="20">
    <source>
        <dbReference type="Proteomes" id="UP000298652"/>
    </source>
</evidence>
<feature type="region of interest" description="Disordered" evidence="16">
    <location>
        <begin position="1"/>
        <end position="132"/>
    </location>
</feature>
<dbReference type="CDD" id="cd14066">
    <property type="entry name" value="STKc_IRAK"/>
    <property type="match status" value="1"/>
</dbReference>
<name>A0A4U6US52_SETVI</name>
<evidence type="ECO:0000256" key="10">
    <source>
        <dbReference type="ARBA" id="ARBA00022777"/>
    </source>
</evidence>
<dbReference type="EMBL" id="CM016556">
    <property type="protein sequence ID" value="TKW13847.1"/>
    <property type="molecule type" value="Genomic_DNA"/>
</dbReference>
<dbReference type="Gene3D" id="1.10.510.10">
    <property type="entry name" value="Transferase(Phosphotransferase) domain 1"/>
    <property type="match status" value="1"/>
</dbReference>
<evidence type="ECO:0000256" key="15">
    <source>
        <dbReference type="PROSITE-ProRule" id="PRU10141"/>
    </source>
</evidence>
<dbReference type="PROSITE" id="PS00107">
    <property type="entry name" value="PROTEIN_KINASE_ATP"/>
    <property type="match status" value="1"/>
</dbReference>
<dbReference type="PRINTS" id="PR00019">
    <property type="entry name" value="LEURICHRPT"/>
</dbReference>
<keyword evidence="3" id="KW-0597">Phosphoprotein</keyword>
<keyword evidence="11 15" id="KW-0067">ATP-binding</keyword>
<evidence type="ECO:0000259" key="18">
    <source>
        <dbReference type="PROSITE" id="PS50011"/>
    </source>
</evidence>
<dbReference type="OMA" id="CTEDARP"/>
<keyword evidence="13 17" id="KW-0472">Membrane</keyword>
<feature type="transmembrane region" description="Helical" evidence="17">
    <location>
        <begin position="285"/>
        <end position="307"/>
    </location>
</feature>
<dbReference type="InterPro" id="IPR017441">
    <property type="entry name" value="Protein_kinase_ATP_BS"/>
</dbReference>
<dbReference type="PANTHER" id="PTHR45631:SF158">
    <property type="entry name" value="PROTEIN KINASE DOMAIN-CONTAINING PROTEIN"/>
    <property type="match status" value="1"/>
</dbReference>
<evidence type="ECO:0000256" key="16">
    <source>
        <dbReference type="SAM" id="MobiDB-lite"/>
    </source>
</evidence>
<feature type="domain" description="Protein kinase" evidence="18">
    <location>
        <begin position="349"/>
        <end position="626"/>
    </location>
</feature>
<evidence type="ECO:0000256" key="9">
    <source>
        <dbReference type="ARBA" id="ARBA00022741"/>
    </source>
</evidence>
<proteinExistence type="predicted"/>
<keyword evidence="4" id="KW-0433">Leucine-rich repeat</keyword>
<dbReference type="InterPro" id="IPR001611">
    <property type="entry name" value="Leu-rich_rpt"/>
</dbReference>
<keyword evidence="2" id="KW-0723">Serine/threonine-protein kinase</keyword>
<keyword evidence="6 17" id="KW-0812">Transmembrane</keyword>
<feature type="binding site" evidence="15">
    <location>
        <position position="377"/>
    </location>
    <ligand>
        <name>ATP</name>
        <dbReference type="ChEBI" id="CHEBI:30616"/>
    </ligand>
</feature>
<dbReference type="Gene3D" id="3.80.10.10">
    <property type="entry name" value="Ribonuclease Inhibitor"/>
    <property type="match status" value="1"/>
</dbReference>
<protein>
    <recommendedName>
        <fullName evidence="18">Protein kinase domain-containing protein</fullName>
    </recommendedName>
</protein>
<dbReference type="GO" id="GO:0004674">
    <property type="term" value="F:protein serine/threonine kinase activity"/>
    <property type="evidence" value="ECO:0007669"/>
    <property type="project" value="UniProtKB-KW"/>
</dbReference>
<dbReference type="GO" id="GO:0005886">
    <property type="term" value="C:plasma membrane"/>
    <property type="evidence" value="ECO:0007669"/>
    <property type="project" value="UniProtKB-SubCell"/>
</dbReference>
<dbReference type="PROSITE" id="PS00108">
    <property type="entry name" value="PROTEIN_KINASE_ST"/>
    <property type="match status" value="1"/>
</dbReference>
<dbReference type="InterPro" id="IPR001245">
    <property type="entry name" value="Ser-Thr/Tyr_kinase_cat_dom"/>
</dbReference>
<dbReference type="FunFam" id="1.10.510.10:FF:000146">
    <property type="entry name" value="LRR receptor-like serine/threonine-protein kinase IOS1"/>
    <property type="match status" value="1"/>
</dbReference>
<evidence type="ECO:0000256" key="17">
    <source>
        <dbReference type="SAM" id="Phobius"/>
    </source>
</evidence>
<evidence type="ECO:0000256" key="11">
    <source>
        <dbReference type="ARBA" id="ARBA00022840"/>
    </source>
</evidence>
<dbReference type="FunFam" id="3.80.10.10:FF:000129">
    <property type="entry name" value="Leucine-rich repeat receptor-like kinase"/>
    <property type="match status" value="1"/>
</dbReference>
<dbReference type="SMART" id="SM00220">
    <property type="entry name" value="S_TKc"/>
    <property type="match status" value="1"/>
</dbReference>
<dbReference type="Pfam" id="PF13855">
    <property type="entry name" value="LRR_8"/>
    <property type="match status" value="1"/>
</dbReference>
<evidence type="ECO:0000256" key="5">
    <source>
        <dbReference type="ARBA" id="ARBA00022679"/>
    </source>
</evidence>
<dbReference type="AlphaFoldDB" id="A0A4U6US52"/>
<evidence type="ECO:0000256" key="7">
    <source>
        <dbReference type="ARBA" id="ARBA00022729"/>
    </source>
</evidence>
<dbReference type="PROSITE" id="PS50011">
    <property type="entry name" value="PROTEIN_KINASE_DOM"/>
    <property type="match status" value="1"/>
</dbReference>
<feature type="compositionally biased region" description="Low complexity" evidence="16">
    <location>
        <begin position="9"/>
        <end position="60"/>
    </location>
</feature>
<dbReference type="SUPFAM" id="SSF56112">
    <property type="entry name" value="Protein kinase-like (PK-like)"/>
    <property type="match status" value="1"/>
</dbReference>
<gene>
    <name evidence="19" type="ORF">SEVIR_5G128100v2</name>
</gene>
<accession>A0A4U6US52</accession>
<evidence type="ECO:0000313" key="19">
    <source>
        <dbReference type="EMBL" id="TKW13847.1"/>
    </source>
</evidence>
<dbReference type="InterPro" id="IPR008271">
    <property type="entry name" value="Ser/Thr_kinase_AS"/>
</dbReference>
<evidence type="ECO:0000256" key="4">
    <source>
        <dbReference type="ARBA" id="ARBA00022614"/>
    </source>
</evidence>
<comment type="subcellular location">
    <subcellularLocation>
        <location evidence="1">Cell membrane</location>
        <topology evidence="1">Single-pass membrane protein</topology>
    </subcellularLocation>
</comment>
<dbReference type="PANTHER" id="PTHR45631">
    <property type="entry name" value="OS07G0107800 PROTEIN-RELATED"/>
    <property type="match status" value="1"/>
</dbReference>
<dbReference type="Gene3D" id="3.30.200.20">
    <property type="entry name" value="Phosphorylase Kinase, domain 1"/>
    <property type="match status" value="1"/>
</dbReference>
<dbReference type="SUPFAM" id="SSF52058">
    <property type="entry name" value="L domain-like"/>
    <property type="match status" value="1"/>
</dbReference>
<keyword evidence="8" id="KW-0677">Repeat</keyword>
<keyword evidence="10" id="KW-0418">Kinase</keyword>
<dbReference type="InterPro" id="IPR000719">
    <property type="entry name" value="Prot_kinase_dom"/>
</dbReference>
<keyword evidence="9 15" id="KW-0547">Nucleotide-binding</keyword>
<dbReference type="InterPro" id="IPR011009">
    <property type="entry name" value="Kinase-like_dom_sf"/>
</dbReference>
<evidence type="ECO:0000256" key="14">
    <source>
        <dbReference type="ARBA" id="ARBA00023170"/>
    </source>
</evidence>
<feature type="compositionally biased region" description="Basic residues" evidence="16">
    <location>
        <begin position="96"/>
        <end position="110"/>
    </location>
</feature>
<evidence type="ECO:0000256" key="8">
    <source>
        <dbReference type="ARBA" id="ARBA00022737"/>
    </source>
</evidence>
<dbReference type="InterPro" id="IPR032675">
    <property type="entry name" value="LRR_dom_sf"/>
</dbReference>
<evidence type="ECO:0000256" key="2">
    <source>
        <dbReference type="ARBA" id="ARBA00022527"/>
    </source>
</evidence>
<keyword evidence="20" id="KW-1185">Reference proteome</keyword>
<dbReference type="Proteomes" id="UP000298652">
    <property type="component" value="Chromosome 5"/>
</dbReference>
<reference evidence="19" key="1">
    <citation type="submission" date="2019-03" db="EMBL/GenBank/DDBJ databases">
        <title>WGS assembly of Setaria viridis.</title>
        <authorList>
            <person name="Huang P."/>
            <person name="Jenkins J."/>
            <person name="Grimwood J."/>
            <person name="Barry K."/>
            <person name="Healey A."/>
            <person name="Mamidi S."/>
            <person name="Sreedasyam A."/>
            <person name="Shu S."/>
            <person name="Feldman M."/>
            <person name="Wu J."/>
            <person name="Yu Y."/>
            <person name="Chen C."/>
            <person name="Johnson J."/>
            <person name="Rokhsar D."/>
            <person name="Baxter I."/>
            <person name="Schmutz J."/>
            <person name="Brutnell T."/>
            <person name="Kellogg E."/>
        </authorList>
    </citation>
    <scope>NUCLEOTIDE SEQUENCE [LARGE SCALE GENOMIC DNA]</scope>
</reference>
<evidence type="ECO:0000256" key="13">
    <source>
        <dbReference type="ARBA" id="ARBA00023136"/>
    </source>
</evidence>
<keyword evidence="5" id="KW-0808">Transferase</keyword>
<keyword evidence="14" id="KW-0675">Receptor</keyword>
<evidence type="ECO:0000256" key="12">
    <source>
        <dbReference type="ARBA" id="ARBA00022989"/>
    </source>
</evidence>
<evidence type="ECO:0000256" key="3">
    <source>
        <dbReference type="ARBA" id="ARBA00022553"/>
    </source>
</evidence>
<feature type="compositionally biased region" description="Low complexity" evidence="16">
    <location>
        <begin position="85"/>
        <end position="95"/>
    </location>
</feature>
<dbReference type="FunFam" id="3.30.200.20:FF:000178">
    <property type="entry name" value="serine/threonine-protein kinase PBS1-like"/>
    <property type="match status" value="1"/>
</dbReference>